<evidence type="ECO:0000259" key="3">
    <source>
        <dbReference type="Pfam" id="PF22921"/>
    </source>
</evidence>
<dbReference type="OrthoDB" id="444255at2759"/>
<keyword evidence="5" id="KW-1185">Reference proteome</keyword>
<feature type="transmembrane region" description="Helical" evidence="1">
    <location>
        <begin position="9"/>
        <end position="26"/>
    </location>
</feature>
<protein>
    <recommendedName>
        <fullName evidence="6">Fukutin-related protein</fullName>
    </recommendedName>
</protein>
<keyword evidence="1" id="KW-0472">Membrane</keyword>
<evidence type="ECO:0000259" key="2">
    <source>
        <dbReference type="Pfam" id="PF04991"/>
    </source>
</evidence>
<keyword evidence="1" id="KW-0812">Transmembrane</keyword>
<feature type="domain" description="FKRP stem" evidence="3">
    <location>
        <begin position="51"/>
        <end position="292"/>
    </location>
</feature>
<feature type="domain" description="LicD/FKTN/FKRP nucleotidyltransferase" evidence="2">
    <location>
        <begin position="348"/>
        <end position="387"/>
    </location>
</feature>
<reference evidence="4" key="1">
    <citation type="submission" date="2022-01" db="EMBL/GenBank/DDBJ databases">
        <authorList>
            <person name="King R."/>
        </authorList>
    </citation>
    <scope>NUCLEOTIDE SEQUENCE</scope>
</reference>
<dbReference type="Proteomes" id="UP001153712">
    <property type="component" value="Chromosome 3"/>
</dbReference>
<evidence type="ECO:0008006" key="6">
    <source>
        <dbReference type="Google" id="ProtNLM"/>
    </source>
</evidence>
<dbReference type="Pfam" id="PF22921">
    <property type="entry name" value="FKRP_N"/>
    <property type="match status" value="1"/>
</dbReference>
<dbReference type="AlphaFoldDB" id="A0A9N9TRX7"/>
<name>A0A9N9TRX7_PHYSR</name>
<keyword evidence="1" id="KW-1133">Transmembrane helix</keyword>
<proteinExistence type="predicted"/>
<dbReference type="EMBL" id="OU900096">
    <property type="protein sequence ID" value="CAG9860095.1"/>
    <property type="molecule type" value="Genomic_DNA"/>
</dbReference>
<accession>A0A9N9TRX7</accession>
<dbReference type="GO" id="GO:0005794">
    <property type="term" value="C:Golgi apparatus"/>
    <property type="evidence" value="ECO:0007669"/>
    <property type="project" value="TreeGrafter"/>
</dbReference>
<dbReference type="InterPro" id="IPR052613">
    <property type="entry name" value="LicD_transferase"/>
</dbReference>
<evidence type="ECO:0000313" key="5">
    <source>
        <dbReference type="Proteomes" id="UP001153712"/>
    </source>
</evidence>
<dbReference type="Pfam" id="PF04991">
    <property type="entry name" value="LicD"/>
    <property type="match status" value="1"/>
</dbReference>
<dbReference type="PANTHER" id="PTHR13627:SF31">
    <property type="entry name" value="RIBITOL 5-PHOSPHATE TRANSFERASE FKRP"/>
    <property type="match status" value="1"/>
</dbReference>
<sequence>MRLKSYKSCLFLVVLILFKILMFYFVTRLISSLLENTIEENLVKPTMAIPRKKLSEQITIIMREFEPHENDVSLTSQSFTNLFATMQQYIMYDEFPYPPLDIMLNNDTSSSVKFVKLSPELRLTYKDIYPLNNILTKYVLFVPDSTRLSSRETLQHMVNKLSSNPGSIIAAATNNRKYDLNCLRMIINTREWMLKFDLVKSTNCHAVIGKHVILMETELLQRVSNAFLLPFPHSLYLQTASLDLKVTIMKGLSFHEGKPLFRSHHSQWKQKQAEVSRLKSLYNVFKIKRVVRETGLTEWYGCTKDTSRCFGTILDSMPSYLYEKRWTPPCCLSNLRKTARHVFNMLDQNGVRYWLEAGSLLGAMRNGDILPWDHDVDVGFIREDSSRCEWLKKAKSRSVVDTKGFLWEKATEGNFFRVHFSKVNKIHVNLFPFFSKNGTMARDSWYTTHKNMEFPENFLHPMSSIEFVGRNVPSPNNIRDFLELKFGKGAIEIPEYPDPNKLKFP</sequence>
<gene>
    <name evidence="4" type="ORF">PHYEVI_LOCUS6452</name>
</gene>
<dbReference type="PANTHER" id="PTHR13627">
    <property type="entry name" value="FUKUTIN RELATED PROTEIN"/>
    <property type="match status" value="1"/>
</dbReference>
<dbReference type="InterPro" id="IPR055105">
    <property type="entry name" value="FKRP_N"/>
</dbReference>
<dbReference type="GO" id="GO:0035269">
    <property type="term" value="P:protein O-linked glycosylation via mannose"/>
    <property type="evidence" value="ECO:0007669"/>
    <property type="project" value="TreeGrafter"/>
</dbReference>
<dbReference type="InterPro" id="IPR007074">
    <property type="entry name" value="LicD/FKTN/FKRP_NTP_transf"/>
</dbReference>
<evidence type="ECO:0000313" key="4">
    <source>
        <dbReference type="EMBL" id="CAG9860095.1"/>
    </source>
</evidence>
<organism evidence="4 5">
    <name type="scientific">Phyllotreta striolata</name>
    <name type="common">Striped flea beetle</name>
    <name type="synonym">Crioceris striolata</name>
    <dbReference type="NCBI Taxonomy" id="444603"/>
    <lineage>
        <taxon>Eukaryota</taxon>
        <taxon>Metazoa</taxon>
        <taxon>Ecdysozoa</taxon>
        <taxon>Arthropoda</taxon>
        <taxon>Hexapoda</taxon>
        <taxon>Insecta</taxon>
        <taxon>Pterygota</taxon>
        <taxon>Neoptera</taxon>
        <taxon>Endopterygota</taxon>
        <taxon>Coleoptera</taxon>
        <taxon>Polyphaga</taxon>
        <taxon>Cucujiformia</taxon>
        <taxon>Chrysomeloidea</taxon>
        <taxon>Chrysomelidae</taxon>
        <taxon>Galerucinae</taxon>
        <taxon>Alticini</taxon>
        <taxon>Phyllotreta</taxon>
    </lineage>
</organism>
<evidence type="ECO:0000256" key="1">
    <source>
        <dbReference type="SAM" id="Phobius"/>
    </source>
</evidence>